<dbReference type="EMBL" id="BMGI01000003">
    <property type="protein sequence ID" value="GGD37479.1"/>
    <property type="molecule type" value="Genomic_DNA"/>
</dbReference>
<protein>
    <submittedName>
        <fullName evidence="1">Uncharacterized protein</fullName>
    </submittedName>
</protein>
<organism evidence="1 2">
    <name type="scientific">Sinisalibacter lacisalsi</name>
    <dbReference type="NCBI Taxonomy" id="1526570"/>
    <lineage>
        <taxon>Bacteria</taxon>
        <taxon>Pseudomonadati</taxon>
        <taxon>Pseudomonadota</taxon>
        <taxon>Alphaproteobacteria</taxon>
        <taxon>Rhodobacterales</taxon>
        <taxon>Roseobacteraceae</taxon>
        <taxon>Sinisalibacter</taxon>
    </lineage>
</organism>
<keyword evidence="2" id="KW-1185">Reference proteome</keyword>
<accession>A0ABQ1QQD5</accession>
<reference evidence="2" key="1">
    <citation type="journal article" date="2019" name="Int. J. Syst. Evol. Microbiol.">
        <title>The Global Catalogue of Microorganisms (GCM) 10K type strain sequencing project: providing services to taxonomists for standard genome sequencing and annotation.</title>
        <authorList>
            <consortium name="The Broad Institute Genomics Platform"/>
            <consortium name="The Broad Institute Genome Sequencing Center for Infectious Disease"/>
            <person name="Wu L."/>
            <person name="Ma J."/>
        </authorList>
    </citation>
    <scope>NUCLEOTIDE SEQUENCE [LARGE SCALE GENOMIC DNA]</scope>
    <source>
        <strain evidence="2">CGMCC 1.12922</strain>
    </source>
</reference>
<gene>
    <name evidence="1" type="ORF">GCM10011358_21570</name>
</gene>
<proteinExistence type="predicted"/>
<dbReference type="RefSeq" id="WP_188527660.1">
    <property type="nucleotide sequence ID" value="NZ_BMGI01000003.1"/>
</dbReference>
<sequence length="157" mass="17240">MAILTRPAPIGAGLFLGTVTKFRLNFFDYDMVSPQFSAFGAGFGRKSEPVGNKDCRHGQAEWPDRPPPRTGILFARNVIGTSGRNLRPASRESAMPTNVVAFTSRRENRKRHAARRQAAARNNVIELAAWIGKAMPRRTPHGVFFATHAVVTPGEIA</sequence>
<evidence type="ECO:0000313" key="1">
    <source>
        <dbReference type="EMBL" id="GGD37479.1"/>
    </source>
</evidence>
<evidence type="ECO:0000313" key="2">
    <source>
        <dbReference type="Proteomes" id="UP000617355"/>
    </source>
</evidence>
<dbReference type="Proteomes" id="UP000617355">
    <property type="component" value="Unassembled WGS sequence"/>
</dbReference>
<name>A0ABQ1QQD5_9RHOB</name>
<comment type="caution">
    <text evidence="1">The sequence shown here is derived from an EMBL/GenBank/DDBJ whole genome shotgun (WGS) entry which is preliminary data.</text>
</comment>